<accession>A0A2X2VBH0</accession>
<dbReference type="EMBL" id="UAVY01000002">
    <property type="protein sequence ID" value="SQB26034.1"/>
    <property type="molecule type" value="Genomic_DNA"/>
</dbReference>
<organism evidence="1 2">
    <name type="scientific">Citrobacter koseri</name>
    <name type="common">Citrobacter diversus</name>
    <dbReference type="NCBI Taxonomy" id="545"/>
    <lineage>
        <taxon>Bacteria</taxon>
        <taxon>Pseudomonadati</taxon>
        <taxon>Pseudomonadota</taxon>
        <taxon>Gammaproteobacteria</taxon>
        <taxon>Enterobacterales</taxon>
        <taxon>Enterobacteriaceae</taxon>
        <taxon>Citrobacter</taxon>
    </lineage>
</organism>
<evidence type="ECO:0000313" key="2">
    <source>
        <dbReference type="Proteomes" id="UP000251584"/>
    </source>
</evidence>
<proteinExistence type="predicted"/>
<evidence type="ECO:0000313" key="1">
    <source>
        <dbReference type="EMBL" id="SQB26034.1"/>
    </source>
</evidence>
<protein>
    <submittedName>
        <fullName evidence="1">Uncharacterized protein</fullName>
    </submittedName>
</protein>
<sequence>MGSWAKATTATSFRNQEGTQDIITVGAKGTLEPAAYSNATYPLKVSLAVDNTTKLAISDDTDISGSATITLRYI</sequence>
<dbReference type="AlphaFoldDB" id="A0A2X2VBH0"/>
<gene>
    <name evidence="1" type="ORF">NCTC10786_01730</name>
</gene>
<reference evidence="1 2" key="1">
    <citation type="submission" date="2018-06" db="EMBL/GenBank/DDBJ databases">
        <authorList>
            <consortium name="Pathogen Informatics"/>
            <person name="Doyle S."/>
        </authorList>
    </citation>
    <scope>NUCLEOTIDE SEQUENCE [LARGE SCALE GENOMIC DNA]</scope>
    <source>
        <strain evidence="1 2">NCTC10786</strain>
    </source>
</reference>
<name>A0A2X2VBH0_CITKO</name>
<dbReference type="Proteomes" id="UP000251584">
    <property type="component" value="Unassembled WGS sequence"/>
</dbReference>